<dbReference type="EMBL" id="BMQN01000023">
    <property type="protein sequence ID" value="GGS08900.1"/>
    <property type="molecule type" value="Genomic_DNA"/>
</dbReference>
<evidence type="ECO:0000313" key="2">
    <source>
        <dbReference type="Proteomes" id="UP000644548"/>
    </source>
</evidence>
<reference evidence="2" key="1">
    <citation type="journal article" date="2019" name="Int. J. Syst. Evol. Microbiol.">
        <title>The Global Catalogue of Microorganisms (GCM) 10K type strain sequencing project: providing services to taxonomists for standard genome sequencing and annotation.</title>
        <authorList>
            <consortium name="The Broad Institute Genomics Platform"/>
            <consortium name="The Broad Institute Genome Sequencing Center for Infectious Disease"/>
            <person name="Wu L."/>
            <person name="Ma J."/>
        </authorList>
    </citation>
    <scope>NUCLEOTIDE SEQUENCE [LARGE SCALE GENOMIC DNA]</scope>
    <source>
        <strain evidence="2">JCM 31405</strain>
    </source>
</reference>
<evidence type="ECO:0008006" key="3">
    <source>
        <dbReference type="Google" id="ProtNLM"/>
    </source>
</evidence>
<sequence>MDAGLEGDLIRTGVLRDRPADHQVRLSDDLRTRRAALDAVAAVHGEQFRRAMKRHCPEAYPDALRQLRRLRALAPSVRRAVSTSDHWLGALRRTLPREAFLSVVDEIWPEHAQSLRQAADIRGRIQRSMERGQINPWSHVD</sequence>
<dbReference type="Proteomes" id="UP000644548">
    <property type="component" value="Unassembled WGS sequence"/>
</dbReference>
<name>A0ABQ2S8R2_9DEIO</name>
<evidence type="ECO:0000313" key="1">
    <source>
        <dbReference type="EMBL" id="GGS08900.1"/>
    </source>
</evidence>
<gene>
    <name evidence="1" type="ORF">GCM10008960_38990</name>
</gene>
<protein>
    <recommendedName>
        <fullName evidence="3">CHAD domain-containing protein</fullName>
    </recommendedName>
</protein>
<keyword evidence="2" id="KW-1185">Reference proteome</keyword>
<comment type="caution">
    <text evidence="1">The sequence shown here is derived from an EMBL/GenBank/DDBJ whole genome shotgun (WGS) entry which is preliminary data.</text>
</comment>
<organism evidence="1 2">
    <name type="scientific">Deinococcus sedimenti</name>
    <dbReference type="NCBI Taxonomy" id="1867090"/>
    <lineage>
        <taxon>Bacteria</taxon>
        <taxon>Thermotogati</taxon>
        <taxon>Deinococcota</taxon>
        <taxon>Deinococci</taxon>
        <taxon>Deinococcales</taxon>
        <taxon>Deinococcaceae</taxon>
        <taxon>Deinococcus</taxon>
    </lineage>
</organism>
<proteinExistence type="predicted"/>
<accession>A0ABQ2S8R2</accession>